<proteinExistence type="predicted"/>
<organism evidence="1 2">
    <name type="scientific">Octopus vulgaris</name>
    <name type="common">Common octopus</name>
    <dbReference type="NCBI Taxonomy" id="6645"/>
    <lineage>
        <taxon>Eukaryota</taxon>
        <taxon>Metazoa</taxon>
        <taxon>Spiralia</taxon>
        <taxon>Lophotrochozoa</taxon>
        <taxon>Mollusca</taxon>
        <taxon>Cephalopoda</taxon>
        <taxon>Coleoidea</taxon>
        <taxon>Octopodiformes</taxon>
        <taxon>Octopoda</taxon>
        <taxon>Incirrata</taxon>
        <taxon>Octopodidae</taxon>
        <taxon>Octopus</taxon>
    </lineage>
</organism>
<evidence type="ECO:0000313" key="2">
    <source>
        <dbReference type="Proteomes" id="UP001162480"/>
    </source>
</evidence>
<dbReference type="EMBL" id="OX597814">
    <property type="protein sequence ID" value="CAI9716432.1"/>
    <property type="molecule type" value="Genomic_DNA"/>
</dbReference>
<sequence length="119" mass="13969">MWGAENKNKNNKYVKNNIMNKNYILRRIIQEHLAVSRKVSKERSEKMLLYWQIDNALKDFFVSKKENLKVNEESVTDVSFEKLVGFSKTSAKNMRNISTQYIEDEVPLHLTDMVSEVPA</sequence>
<accession>A0AA36AKP2</accession>
<dbReference type="Proteomes" id="UP001162480">
    <property type="component" value="Chromosome 1"/>
</dbReference>
<evidence type="ECO:0000313" key="1">
    <source>
        <dbReference type="EMBL" id="CAI9716432.1"/>
    </source>
</evidence>
<protein>
    <submittedName>
        <fullName evidence="1">Uncharacterized protein</fullName>
    </submittedName>
</protein>
<gene>
    <name evidence="1" type="ORF">OCTVUL_1B024143</name>
</gene>
<name>A0AA36AKP2_OCTVU</name>
<reference evidence="1" key="1">
    <citation type="submission" date="2023-08" db="EMBL/GenBank/DDBJ databases">
        <authorList>
            <person name="Alioto T."/>
            <person name="Alioto T."/>
            <person name="Gomez Garrido J."/>
        </authorList>
    </citation>
    <scope>NUCLEOTIDE SEQUENCE</scope>
</reference>
<keyword evidence="2" id="KW-1185">Reference proteome</keyword>
<dbReference type="AlphaFoldDB" id="A0AA36AKP2"/>